<dbReference type="Gene3D" id="2.180.10.10">
    <property type="entry name" value="RHS repeat-associated core"/>
    <property type="match status" value="5"/>
</dbReference>
<feature type="domain" description="Teneurin-like YD-shell" evidence="4">
    <location>
        <begin position="1663"/>
        <end position="1801"/>
    </location>
</feature>
<name>A0AA37JCH2_9FIRM</name>
<dbReference type="Pfam" id="PF25023">
    <property type="entry name" value="TEN_YD-shell"/>
    <property type="match status" value="5"/>
</dbReference>
<dbReference type="NCBIfam" id="TIGR01643">
    <property type="entry name" value="YD_repeat_2x"/>
    <property type="match status" value="4"/>
</dbReference>
<comment type="caution">
    <text evidence="5">The sequence shown here is derived from an EMBL/GenBank/DDBJ whole genome shotgun (WGS) entry which is preliminary data.</text>
</comment>
<dbReference type="InterPro" id="IPR045351">
    <property type="entry name" value="DUF6531"/>
</dbReference>
<protein>
    <submittedName>
        <fullName evidence="5">Uncharacterized protein</fullName>
    </submittedName>
</protein>
<evidence type="ECO:0000259" key="3">
    <source>
        <dbReference type="Pfam" id="PF20148"/>
    </source>
</evidence>
<reference evidence="5" key="1">
    <citation type="submission" date="2022-01" db="EMBL/GenBank/DDBJ databases">
        <title>Novel bile acid biosynthetic pathways are enriched in the microbiome of centenarians.</title>
        <authorList>
            <person name="Sato Y."/>
            <person name="Atarashi K."/>
            <person name="Plichta R.D."/>
            <person name="Arai Y."/>
            <person name="Sasajima S."/>
            <person name="Kearney M.S."/>
            <person name="Suda W."/>
            <person name="Takeshita K."/>
            <person name="Sasaki T."/>
            <person name="Okamoto S."/>
            <person name="Skelly N.A."/>
            <person name="Okamura Y."/>
            <person name="Vlamakis H."/>
            <person name="Li Y."/>
            <person name="Tanoue T."/>
            <person name="Takei H."/>
            <person name="Nittono H."/>
            <person name="Narushima S."/>
            <person name="Irie J."/>
            <person name="Itoh H."/>
            <person name="Moriya K."/>
            <person name="Sugiura Y."/>
            <person name="Suematsu M."/>
            <person name="Moritoki N."/>
            <person name="Shibata S."/>
            <person name="Littman R.D."/>
            <person name="Fischbach A.M."/>
            <person name="Uwamino Y."/>
            <person name="Inoue T."/>
            <person name="Honda A."/>
            <person name="Hattori M."/>
            <person name="Murai T."/>
            <person name="Xavier J.R."/>
            <person name="Hirose N."/>
            <person name="Honda K."/>
        </authorList>
    </citation>
    <scope>NUCLEOTIDE SEQUENCE</scope>
    <source>
        <strain evidence="5">CE91-St55</strain>
    </source>
</reference>
<accession>A0AA37JCH2</accession>
<feature type="region of interest" description="Disordered" evidence="2">
    <location>
        <begin position="354"/>
        <end position="375"/>
    </location>
</feature>
<dbReference type="SUPFAM" id="SSF69279">
    <property type="entry name" value="Phage tail proteins"/>
    <property type="match status" value="1"/>
</dbReference>
<keyword evidence="1" id="KW-0677">Repeat</keyword>
<proteinExistence type="predicted"/>
<evidence type="ECO:0000256" key="1">
    <source>
        <dbReference type="ARBA" id="ARBA00022737"/>
    </source>
</evidence>
<dbReference type="Pfam" id="PF20148">
    <property type="entry name" value="DUF6531"/>
    <property type="match status" value="1"/>
</dbReference>
<feature type="domain" description="Teneurin-like YD-shell" evidence="4">
    <location>
        <begin position="1103"/>
        <end position="1234"/>
    </location>
</feature>
<evidence type="ECO:0000259" key="4">
    <source>
        <dbReference type="Pfam" id="PF25023"/>
    </source>
</evidence>
<sequence length="2389" mass="271816">MKLEFKELEIELGLDGLIQVEAFQLVQGLNDHAFLSIKFLVEEETSEEFVNLASVFPVIIREKVYTKGQIIFQGKAENVYTRVERGLSYLYFDAYSYSKEWERIEKSRSFLNGNMSYMDVARKVLSDYEKADIKDEITQNALIPELLLQYEESDWVFLRRLASHFGTYLIADCRDACGKVYFGIPYMNYGTELTNQDYSLEKDYLHYSKVLMPEGILPQESSQWKIKTRQFLFMGEELTINQIPAVVTEVDIVLEKGELVYRYTLSRRAGIRREKEINPRIYGMSIPATVKERSGNRVRVQFDIDKEYDPAGKFFTYAIESSSFYCMPEIGSRVHIYFPEHDEQSAIAVHAIGSGGPGGGQNPDNKRFSDPSGSAMDMTPETLCYVPDSGGSTMLYMTNAGQVSLRGFDINIKTQKGLMAGGETPPKNTFISGAQKVVLQIGDGGDDVITMEAGTDISSAMIEHTADSRPAAQPSGDELLKQVQEIVGNDEENRNAINGAVTQMLVDNKRASKQKFFNGVVSIATIIGGVALTIATGGTALAVVGPVLLAAAPKAAFAVADIAEGLDGYSKVNALDASKPSNFIRDNLMGGNQALYDKFSMAADILFDVVSGKAIKNGAKGLPKVLCSGSATSNMAAQVGGTVVFGAVNEYMVNGSVNWKNLLVYTGSGIIKGAAGNYLTDKVQAVVGSDSKIVNKAIGLTVNTTVGTAIDIKTNRILGVEYDPMQVFTQNLITSGVGQLFGEPIDAVSGAFLITATDFILSDIREPLRITRKYSSINKYSGLYGRGWKFLYEGRLGKYENKIHVDLDTGYHVIFEWENGKAKNITPGCGWYELEEDGDEWLLRDRKKKRVYHYGQTGLLLSITDQNSQTIRFEYHNDELDRIITALGYELKLTMRKGRLVQVTDGLGRTMQYRYENGLLSDVIHMDQGITHYEYDEQGYLTKAVDQAKVTYLENQYDNRGRVVLQTLANGDTYKAEYLDEERQVRVHSSIGKKTVLYCYGKECQILSMRFTDGTEIAYEYDEAGYRIQELNRLGQITSWRYDEIGRLISEQSASGLTTTYVYDEEDDLKEKTDNANRQTQYFYDGKHNLIEVKERVTGNGAAISRLYQYDRKGRLVQETDARGAVTTYIYGETCGKPAVVSYADGEEVRYEYDALGRQMALEDDCGRVEYAYNAKNYRTMVRDGEGNESHYMYDGMGRLLAMYMPKAWKTRKDEYVYKYDFLDRLIDTIRPDGSHQRQIRDGEGNILKNVHPNAYDALTDDGEGIRYEYDSDGNNIRIHYPDGGCERIFYDAEGKRTKHVMPEYYDPILDDGIGTSYEYDFAGRLAKIILPDGTVEAEYGYDLSGNILTKTDALGHTSYYAYDLRGNLTRSLVPSKKEQDEDLYQKVTFSYDGNGNKVKEHRFSGYWDKDGNLLRKDGTGLCLTYRYDCRNRLVQVEDGLGAVIKYRYDVRGNRIYEEKAINPEVRQIIHFVHDKAGRLIERREELDSGLEPVSGEYKTAVTTHGYDGNGNRIFTQTPEGYRITREYDTLDRLISERVEDRLNGIDRTVRVNYDKAGNITKLIRQGKDGMPWEISYSYDLKDRITHANDYFGPVFQYEYDKNDRLLKEALAGAELERSYAYTYDYHGNLVTETDSEGTLQEKHSYRADGKLAQSRFADGNELEYSYGINGLQQEIRTARSQRADRAAQVYTYDARGRITGIQDGNQNQTGYHMDPWGRVHQIETAEGGKENFTYDYTGHITSTTDANGGVITYRYNSQGKVCEIIDQEGNSETFRYDREGRRILHEDRIGNQVRTTYNVDGRPVLERACDYMGENEVSRSWEYDGIGNIKKAVAGGICYTYEYRPDGKLIKKSSSGRTLISCTYHADKSLKSLTDVSGKTVHYGYDSLGRLERICDDNGDEIVRYGHTAGGKLKEIRHGNGMHTIYEYDTDDNIIRLTLKNEEGIVFSDFRYEYDWNGNRVLKSGSSILPGEENIKEQVIRYQYDSMDRLIEEKYDGKPVKYIYDRCGNRLVKVDSDGKEEYNYNRKNQLISHKKGTESVEYRYDLQGNILEEVDGRGKTEYYYNAFNQQTFVLMKDGGAQENWYDAEFLRAEVAENGCRSRFLYYNGELLAESELNDTVRNRYILGYGVAASWQKEGYHSYHLDEQNSTAYITDSGRRIENSYQYDAFGVIREKNENVYNRILYTGQQYDQVTGQHYLRARYYNPVLGRFLQEDVYRGDGLNLYVYCENNSVIYYDPSGYGKAPVVPFKKGQYNYPDINALNYNERVRSLYGDPPDWMVDPHAHHFPYKKGKVNQQPTVDKIQDILVDFEIDPIYGEEVLCWAPNRVKGQHATAQLESYLKELEELKLNGGTREEVIELTRRYQQEDSVRGTEKEKKKNDSACENKN</sequence>
<dbReference type="EMBL" id="BQNJ01000001">
    <property type="protein sequence ID" value="GKG98488.1"/>
    <property type="molecule type" value="Genomic_DNA"/>
</dbReference>
<evidence type="ECO:0000313" key="6">
    <source>
        <dbReference type="Proteomes" id="UP001055091"/>
    </source>
</evidence>
<dbReference type="PANTHER" id="PTHR32305:SF15">
    <property type="entry name" value="PROTEIN RHSA-RELATED"/>
    <property type="match status" value="1"/>
</dbReference>
<dbReference type="Gene3D" id="3.55.50.10">
    <property type="entry name" value="Baseplate protein-like domains"/>
    <property type="match status" value="1"/>
</dbReference>
<feature type="domain" description="DUF6531" evidence="3">
    <location>
        <begin position="742"/>
        <end position="812"/>
    </location>
</feature>
<evidence type="ECO:0000256" key="2">
    <source>
        <dbReference type="SAM" id="MobiDB-lite"/>
    </source>
</evidence>
<dbReference type="PANTHER" id="PTHR32305">
    <property type="match status" value="1"/>
</dbReference>
<dbReference type="Proteomes" id="UP001055091">
    <property type="component" value="Unassembled WGS sequence"/>
</dbReference>
<gene>
    <name evidence="5" type="ORF">CE91St55_04700</name>
</gene>
<dbReference type="NCBIfam" id="TIGR03696">
    <property type="entry name" value="Rhs_assc_core"/>
    <property type="match status" value="1"/>
</dbReference>
<dbReference type="InterPro" id="IPR006530">
    <property type="entry name" value="YD"/>
</dbReference>
<dbReference type="RefSeq" id="WP_244052337.1">
    <property type="nucleotide sequence ID" value="NZ_BQNJ01000001.1"/>
</dbReference>
<organism evidence="5 6">
    <name type="scientific">Hungatella hathewayi</name>
    <dbReference type="NCBI Taxonomy" id="154046"/>
    <lineage>
        <taxon>Bacteria</taxon>
        <taxon>Bacillati</taxon>
        <taxon>Bacillota</taxon>
        <taxon>Clostridia</taxon>
        <taxon>Lachnospirales</taxon>
        <taxon>Lachnospiraceae</taxon>
        <taxon>Hungatella</taxon>
    </lineage>
</organism>
<dbReference type="InterPro" id="IPR050708">
    <property type="entry name" value="T6SS_VgrG/RHS"/>
</dbReference>
<dbReference type="InterPro" id="IPR022385">
    <property type="entry name" value="Rhs_assc_core"/>
</dbReference>
<feature type="domain" description="Teneurin-like YD-shell" evidence="4">
    <location>
        <begin position="855"/>
        <end position="967"/>
    </location>
</feature>
<dbReference type="InterPro" id="IPR056823">
    <property type="entry name" value="TEN-like_YD-shell"/>
</dbReference>
<evidence type="ECO:0000313" key="5">
    <source>
        <dbReference type="EMBL" id="GKG98488.1"/>
    </source>
</evidence>
<feature type="domain" description="Teneurin-like YD-shell" evidence="4">
    <location>
        <begin position="1316"/>
        <end position="1481"/>
    </location>
</feature>
<feature type="domain" description="Teneurin-like YD-shell" evidence="4">
    <location>
        <begin position="1977"/>
        <end position="2219"/>
    </location>
</feature>
<feature type="region of interest" description="Disordered" evidence="2">
    <location>
        <begin position="2365"/>
        <end position="2389"/>
    </location>
</feature>